<feature type="transmembrane region" description="Helical" evidence="8">
    <location>
        <begin position="430"/>
        <end position="450"/>
    </location>
</feature>
<dbReference type="EMBL" id="BBLT01000003">
    <property type="protein sequence ID" value="GAL84811.1"/>
    <property type="molecule type" value="Genomic_DNA"/>
</dbReference>
<keyword evidence="3 10" id="KW-0328">Glycosyltransferase</keyword>
<evidence type="ECO:0000259" key="9">
    <source>
        <dbReference type="Pfam" id="PF13231"/>
    </source>
</evidence>
<dbReference type="STRING" id="153721.MYP_2039"/>
<feature type="transmembrane region" description="Helical" evidence="8">
    <location>
        <begin position="405"/>
        <end position="423"/>
    </location>
</feature>
<evidence type="ECO:0000313" key="11">
    <source>
        <dbReference type="Proteomes" id="UP000030185"/>
    </source>
</evidence>
<evidence type="ECO:0000313" key="10">
    <source>
        <dbReference type="EMBL" id="GAL84811.1"/>
    </source>
</evidence>
<name>A0A098LD26_9BACT</name>
<dbReference type="GO" id="GO:0005886">
    <property type="term" value="C:plasma membrane"/>
    <property type="evidence" value="ECO:0007669"/>
    <property type="project" value="UniProtKB-SubCell"/>
</dbReference>
<dbReference type="Pfam" id="PF13231">
    <property type="entry name" value="PMT_2"/>
    <property type="match status" value="1"/>
</dbReference>
<evidence type="ECO:0000256" key="6">
    <source>
        <dbReference type="ARBA" id="ARBA00022989"/>
    </source>
</evidence>
<feature type="transmembrane region" description="Helical" evidence="8">
    <location>
        <begin position="212"/>
        <end position="229"/>
    </location>
</feature>
<keyword evidence="11" id="KW-1185">Reference proteome</keyword>
<dbReference type="AlphaFoldDB" id="A0A098LD26"/>
<evidence type="ECO:0000256" key="2">
    <source>
        <dbReference type="ARBA" id="ARBA00022475"/>
    </source>
</evidence>
<feature type="transmembrane region" description="Helical" evidence="8">
    <location>
        <begin position="6"/>
        <end position="30"/>
    </location>
</feature>
<dbReference type="GO" id="GO:0016763">
    <property type="term" value="F:pentosyltransferase activity"/>
    <property type="evidence" value="ECO:0007669"/>
    <property type="project" value="TreeGrafter"/>
</dbReference>
<organism evidence="10 11">
    <name type="scientific">Sporocytophaga myxococcoides</name>
    <dbReference type="NCBI Taxonomy" id="153721"/>
    <lineage>
        <taxon>Bacteria</taxon>
        <taxon>Pseudomonadati</taxon>
        <taxon>Bacteroidota</taxon>
        <taxon>Cytophagia</taxon>
        <taxon>Cytophagales</taxon>
        <taxon>Cytophagaceae</taxon>
        <taxon>Sporocytophaga</taxon>
    </lineage>
</organism>
<evidence type="ECO:0000256" key="1">
    <source>
        <dbReference type="ARBA" id="ARBA00004651"/>
    </source>
</evidence>
<keyword evidence="5 8" id="KW-0812">Transmembrane</keyword>
<dbReference type="eggNOG" id="COG1807">
    <property type="taxonomic scope" value="Bacteria"/>
</dbReference>
<dbReference type="OrthoDB" id="9792789at2"/>
<feature type="transmembrane region" description="Helical" evidence="8">
    <location>
        <begin position="168"/>
        <end position="200"/>
    </location>
</feature>
<feature type="transmembrane region" description="Helical" evidence="8">
    <location>
        <begin position="83"/>
        <end position="101"/>
    </location>
</feature>
<feature type="domain" description="Glycosyltransferase RgtA/B/C/D-like" evidence="9">
    <location>
        <begin position="63"/>
        <end position="208"/>
    </location>
</feature>
<proteinExistence type="predicted"/>
<keyword evidence="4 10" id="KW-0808">Transferase</keyword>
<dbReference type="GO" id="GO:0009103">
    <property type="term" value="P:lipopolysaccharide biosynthetic process"/>
    <property type="evidence" value="ECO:0007669"/>
    <property type="project" value="UniProtKB-ARBA"/>
</dbReference>
<evidence type="ECO:0000256" key="7">
    <source>
        <dbReference type="ARBA" id="ARBA00023136"/>
    </source>
</evidence>
<feature type="transmembrane region" description="Helical" evidence="8">
    <location>
        <begin position="261"/>
        <end position="284"/>
    </location>
</feature>
<evidence type="ECO:0000256" key="4">
    <source>
        <dbReference type="ARBA" id="ARBA00022679"/>
    </source>
</evidence>
<comment type="caution">
    <text evidence="10">The sequence shown here is derived from an EMBL/GenBank/DDBJ whole genome shotgun (WGS) entry which is preliminary data.</text>
</comment>
<dbReference type="GO" id="GO:0010041">
    <property type="term" value="P:response to iron(III) ion"/>
    <property type="evidence" value="ECO:0007669"/>
    <property type="project" value="TreeGrafter"/>
</dbReference>
<accession>A0A098LD26</accession>
<dbReference type="PANTHER" id="PTHR33908:SF3">
    <property type="entry name" value="UNDECAPRENYL PHOSPHATE-ALPHA-4-AMINO-4-DEOXY-L-ARABINOSE ARABINOSYL TRANSFERASE"/>
    <property type="match status" value="1"/>
</dbReference>
<dbReference type="RefSeq" id="WP_045462225.1">
    <property type="nucleotide sequence ID" value="NZ_BBLT01000003.1"/>
</dbReference>
<keyword evidence="6 8" id="KW-1133">Transmembrane helix</keyword>
<evidence type="ECO:0000256" key="5">
    <source>
        <dbReference type="ARBA" id="ARBA00022692"/>
    </source>
</evidence>
<evidence type="ECO:0000256" key="8">
    <source>
        <dbReference type="SAM" id="Phobius"/>
    </source>
</evidence>
<feature type="transmembrane region" description="Helical" evidence="8">
    <location>
        <begin position="113"/>
        <end position="130"/>
    </location>
</feature>
<dbReference type="Proteomes" id="UP000030185">
    <property type="component" value="Unassembled WGS sequence"/>
</dbReference>
<feature type="transmembrane region" description="Helical" evidence="8">
    <location>
        <begin position="320"/>
        <end position="338"/>
    </location>
</feature>
<protein>
    <submittedName>
        <fullName evidence="10">Dolichyl-phosphate-mannose-protein mannosyltransferase</fullName>
    </submittedName>
</protein>
<reference evidence="10 11" key="1">
    <citation type="submission" date="2014-09" db="EMBL/GenBank/DDBJ databases">
        <title>Sporocytophaga myxococcoides PG-01 genome sequencing.</title>
        <authorList>
            <person name="Liu L."/>
            <person name="Gao P.J."/>
            <person name="Chen G.J."/>
            <person name="Wang L.S."/>
        </authorList>
    </citation>
    <scope>NUCLEOTIDE SEQUENCE [LARGE SCALE GENOMIC DNA]</scope>
    <source>
        <strain evidence="10 11">PG-01</strain>
    </source>
</reference>
<dbReference type="InterPro" id="IPR038731">
    <property type="entry name" value="RgtA/B/C-like"/>
</dbReference>
<evidence type="ECO:0000256" key="3">
    <source>
        <dbReference type="ARBA" id="ARBA00022676"/>
    </source>
</evidence>
<keyword evidence="7 8" id="KW-0472">Membrane</keyword>
<feature type="transmembrane region" description="Helical" evidence="8">
    <location>
        <begin position="137"/>
        <end position="156"/>
    </location>
</feature>
<dbReference type="InterPro" id="IPR050297">
    <property type="entry name" value="LipidA_mod_glycosyltrf_83"/>
</dbReference>
<feature type="transmembrane region" description="Helical" evidence="8">
    <location>
        <begin position="296"/>
        <end position="314"/>
    </location>
</feature>
<comment type="subcellular location">
    <subcellularLocation>
        <location evidence="1">Cell membrane</location>
        <topology evidence="1">Multi-pass membrane protein</topology>
    </subcellularLocation>
</comment>
<feature type="transmembrane region" description="Helical" evidence="8">
    <location>
        <begin position="350"/>
        <end position="373"/>
    </location>
</feature>
<keyword evidence="2" id="KW-1003">Cell membrane</keyword>
<dbReference type="PANTHER" id="PTHR33908">
    <property type="entry name" value="MANNOSYLTRANSFERASE YKCB-RELATED"/>
    <property type="match status" value="1"/>
</dbReference>
<gene>
    <name evidence="10" type="ORF">MYP_2039</name>
</gene>
<sequence length="549" mass="62767">MYLRYLPYYLIIALAGAVLFLPFLGSVHLFDWDEINFAESSREMILSGDYFRVQINYQPFWEKPPLFFWLQAASMHLFGFNEFAARFPNAIIGIITLLAIFKIGTKEFDLKFGLFWVMFYAGSFLPHFYFKSGIIDPLFNLCIFLGIYFLSLVASEDYQKGGKRRVEILLAGIFIGLGVLTKGPVAMLIAILVSLSFMAVRRKPGVFKFTEIAMFFFTAGLVAFLWFGLEIIKNGFWFIEEFIDYQIRLFKTQDAGHGGPFYYHFVVLLLGCFPASLFVYKSFGKVYTDTYRQKDLKLWITISLLVVLILFSIVKTKIVHYSSFCYFPITFLAAYALYKIDTRKLRLKKYFNISFGVIGITVSLALILLPLFYKFKDKLPLDKLFPDRFARANMDAVVHWSGFESLAGAFYLIAVIVALVLLSKDQVTRAAILICCSTMIVIELSMALVVPKVEKYSQAAAIEFFESLQGKDVYVEVVGYKSYAQYFYSQRKPGYNNGNPVDLNVLLTGKLDKPAYFITKVGREGDLEKAPGVEKIGGKNGFLFYRRLP</sequence>